<dbReference type="PANTHER" id="PTHR30231:SF4">
    <property type="entry name" value="PROTEIN NEN2"/>
    <property type="match status" value="1"/>
</dbReference>
<dbReference type="EMBL" id="MHUW01000007">
    <property type="protein sequence ID" value="OHA84035.1"/>
    <property type="molecule type" value="Genomic_DNA"/>
</dbReference>
<dbReference type="CDD" id="cd06127">
    <property type="entry name" value="DEDDh"/>
    <property type="match status" value="1"/>
</dbReference>
<accession>A0A1G2SGA2</accession>
<evidence type="ECO:0000256" key="1">
    <source>
        <dbReference type="ARBA" id="ARBA00022722"/>
    </source>
</evidence>
<dbReference type="Gene3D" id="3.30.420.10">
    <property type="entry name" value="Ribonuclease H-like superfamily/Ribonuclease H"/>
    <property type="match status" value="1"/>
</dbReference>
<dbReference type="PANTHER" id="PTHR30231">
    <property type="entry name" value="DNA POLYMERASE III SUBUNIT EPSILON"/>
    <property type="match status" value="1"/>
</dbReference>
<dbReference type="GO" id="GO:0003676">
    <property type="term" value="F:nucleic acid binding"/>
    <property type="evidence" value="ECO:0007669"/>
    <property type="project" value="InterPro"/>
</dbReference>
<organism evidence="5 6">
    <name type="scientific">Candidatus Yonathbacteria bacterium RIFCSPLOWO2_01_FULL_47_33b</name>
    <dbReference type="NCBI Taxonomy" id="1802727"/>
    <lineage>
        <taxon>Bacteria</taxon>
        <taxon>Candidatus Yonathiibacteriota</taxon>
    </lineage>
</organism>
<protein>
    <recommendedName>
        <fullName evidence="4">Exonuclease domain-containing protein</fullName>
    </recommendedName>
</protein>
<dbReference type="SUPFAM" id="SSF53098">
    <property type="entry name" value="Ribonuclease H-like"/>
    <property type="match status" value="1"/>
</dbReference>
<sequence>MIVVDIEASGLDCRTHSLLSIGAVDFENPERQFYGECRVWEGAHLDPEALAVNGFTETECLNPGKESLKDLMVRFHHWVEQCNDRILAGHNISFDRDFLNNSFSRAKINFAFPYRTIDLHTLAYTTCRTKGIPMPQRNGHPALSLDTVMRLLGLPAEPKPHIALMGAKVAAEAFSRLMDEKNLLPEFAEYPLQLLAQK</sequence>
<comment type="caution">
    <text evidence="5">The sequence shown here is derived from an EMBL/GenBank/DDBJ whole genome shotgun (WGS) entry which is preliminary data.</text>
</comment>
<evidence type="ECO:0000256" key="3">
    <source>
        <dbReference type="ARBA" id="ARBA00022839"/>
    </source>
</evidence>
<evidence type="ECO:0000313" key="5">
    <source>
        <dbReference type="EMBL" id="OHA84035.1"/>
    </source>
</evidence>
<dbReference type="STRING" id="1802727.A2937_02475"/>
<evidence type="ECO:0000313" key="6">
    <source>
        <dbReference type="Proteomes" id="UP000177987"/>
    </source>
</evidence>
<dbReference type="Pfam" id="PF00929">
    <property type="entry name" value="RNase_T"/>
    <property type="match status" value="1"/>
</dbReference>
<gene>
    <name evidence="5" type="ORF">A2937_02475</name>
</gene>
<dbReference type="InterPro" id="IPR036397">
    <property type="entry name" value="RNaseH_sf"/>
</dbReference>
<dbReference type="GO" id="GO:0008408">
    <property type="term" value="F:3'-5' exonuclease activity"/>
    <property type="evidence" value="ECO:0007669"/>
    <property type="project" value="TreeGrafter"/>
</dbReference>
<dbReference type="InterPro" id="IPR013520">
    <property type="entry name" value="Ribonucl_H"/>
</dbReference>
<keyword evidence="3" id="KW-0269">Exonuclease</keyword>
<dbReference type="SMART" id="SM00479">
    <property type="entry name" value="EXOIII"/>
    <property type="match status" value="1"/>
</dbReference>
<dbReference type="InterPro" id="IPR012337">
    <property type="entry name" value="RNaseH-like_sf"/>
</dbReference>
<dbReference type="AlphaFoldDB" id="A0A1G2SGA2"/>
<name>A0A1G2SGA2_9BACT</name>
<proteinExistence type="predicted"/>
<dbReference type="Proteomes" id="UP000177987">
    <property type="component" value="Unassembled WGS sequence"/>
</dbReference>
<evidence type="ECO:0000256" key="2">
    <source>
        <dbReference type="ARBA" id="ARBA00022801"/>
    </source>
</evidence>
<evidence type="ECO:0000259" key="4">
    <source>
        <dbReference type="SMART" id="SM00479"/>
    </source>
</evidence>
<reference evidence="5 6" key="1">
    <citation type="journal article" date="2016" name="Nat. Commun.">
        <title>Thousands of microbial genomes shed light on interconnected biogeochemical processes in an aquifer system.</title>
        <authorList>
            <person name="Anantharaman K."/>
            <person name="Brown C.T."/>
            <person name="Hug L.A."/>
            <person name="Sharon I."/>
            <person name="Castelle C.J."/>
            <person name="Probst A.J."/>
            <person name="Thomas B.C."/>
            <person name="Singh A."/>
            <person name="Wilkins M.J."/>
            <person name="Karaoz U."/>
            <person name="Brodie E.L."/>
            <person name="Williams K.H."/>
            <person name="Hubbard S.S."/>
            <person name="Banfield J.F."/>
        </authorList>
    </citation>
    <scope>NUCLEOTIDE SEQUENCE [LARGE SCALE GENOMIC DNA]</scope>
</reference>
<keyword evidence="2" id="KW-0378">Hydrolase</keyword>
<feature type="domain" description="Exonuclease" evidence="4">
    <location>
        <begin position="1"/>
        <end position="183"/>
    </location>
</feature>
<keyword evidence="1" id="KW-0540">Nuclease</keyword>